<feature type="domain" description="PDZ" evidence="6">
    <location>
        <begin position="121"/>
        <end position="191"/>
    </location>
</feature>
<feature type="compositionally biased region" description="Basic and acidic residues" evidence="5">
    <location>
        <begin position="730"/>
        <end position="747"/>
    </location>
</feature>
<dbReference type="PROSITE" id="PS50106">
    <property type="entry name" value="PDZ"/>
    <property type="match status" value="1"/>
</dbReference>
<feature type="region of interest" description="Disordered" evidence="5">
    <location>
        <begin position="1296"/>
        <end position="1334"/>
    </location>
</feature>
<dbReference type="Pfam" id="PF00595">
    <property type="entry name" value="PDZ"/>
    <property type="match status" value="1"/>
</dbReference>
<dbReference type="InterPro" id="IPR036034">
    <property type="entry name" value="PDZ_sf"/>
</dbReference>
<dbReference type="PROSITE" id="PS50005">
    <property type="entry name" value="TPR"/>
    <property type="match status" value="1"/>
</dbReference>
<evidence type="ECO:0000259" key="6">
    <source>
        <dbReference type="PROSITE" id="PS50106"/>
    </source>
</evidence>
<dbReference type="SUPFAM" id="SSF50156">
    <property type="entry name" value="PDZ domain-like"/>
    <property type="match status" value="1"/>
</dbReference>
<feature type="compositionally biased region" description="Polar residues" evidence="5">
    <location>
        <begin position="908"/>
        <end position="919"/>
    </location>
</feature>
<keyword evidence="8" id="KW-1185">Reference proteome</keyword>
<feature type="region of interest" description="Disordered" evidence="5">
    <location>
        <begin position="955"/>
        <end position="1030"/>
    </location>
</feature>
<keyword evidence="7" id="KW-0808">Transferase</keyword>
<dbReference type="SUPFAM" id="SSF48452">
    <property type="entry name" value="TPR-like"/>
    <property type="match status" value="1"/>
</dbReference>
<feature type="region of interest" description="Disordered" evidence="5">
    <location>
        <begin position="1068"/>
        <end position="1125"/>
    </location>
</feature>
<dbReference type="Pfam" id="PF13424">
    <property type="entry name" value="TPR_12"/>
    <property type="match status" value="1"/>
</dbReference>
<protein>
    <submittedName>
        <fullName evidence="7">Membrane-associated guanylate kinase, WW and PDZ domain-containing protein 2</fullName>
    </submittedName>
</protein>
<dbReference type="Proteomes" id="UP000225706">
    <property type="component" value="Unassembled WGS sequence"/>
</dbReference>
<dbReference type="SMART" id="SM00028">
    <property type="entry name" value="TPR"/>
    <property type="match status" value="1"/>
</dbReference>
<feature type="compositionally biased region" description="Basic and acidic residues" evidence="5">
    <location>
        <begin position="1095"/>
        <end position="1110"/>
    </location>
</feature>
<evidence type="ECO:0000256" key="4">
    <source>
        <dbReference type="SAM" id="Coils"/>
    </source>
</evidence>
<feature type="region of interest" description="Disordered" evidence="5">
    <location>
        <begin position="31"/>
        <end position="50"/>
    </location>
</feature>
<feature type="region of interest" description="Disordered" evidence="5">
    <location>
        <begin position="219"/>
        <end position="269"/>
    </location>
</feature>
<feature type="compositionally biased region" description="Polar residues" evidence="5">
    <location>
        <begin position="1111"/>
        <end position="1124"/>
    </location>
</feature>
<dbReference type="EMBL" id="LSMT01000486">
    <property type="protein sequence ID" value="PFX17246.1"/>
    <property type="molecule type" value="Genomic_DNA"/>
</dbReference>
<gene>
    <name evidence="7" type="primary">MAGI2</name>
    <name evidence="7" type="ORF">AWC38_SpisGene18435</name>
</gene>
<keyword evidence="7" id="KW-0418">Kinase</keyword>
<proteinExistence type="predicted"/>
<feature type="compositionally biased region" description="Polar residues" evidence="5">
    <location>
        <begin position="863"/>
        <end position="882"/>
    </location>
</feature>
<dbReference type="Gene3D" id="1.25.40.10">
    <property type="entry name" value="Tetratricopeptide repeat domain"/>
    <property type="match status" value="1"/>
</dbReference>
<organism evidence="7 8">
    <name type="scientific">Stylophora pistillata</name>
    <name type="common">Smooth cauliflower coral</name>
    <dbReference type="NCBI Taxonomy" id="50429"/>
    <lineage>
        <taxon>Eukaryota</taxon>
        <taxon>Metazoa</taxon>
        <taxon>Cnidaria</taxon>
        <taxon>Anthozoa</taxon>
        <taxon>Hexacorallia</taxon>
        <taxon>Scleractinia</taxon>
        <taxon>Astrocoeniina</taxon>
        <taxon>Pocilloporidae</taxon>
        <taxon>Stylophora</taxon>
    </lineage>
</organism>
<keyword evidence="2 3" id="KW-0802">TPR repeat</keyword>
<dbReference type="InterPro" id="IPR001478">
    <property type="entry name" value="PDZ"/>
</dbReference>
<sequence>MPQSALAGKTSNQVMEKDIFLGRRYNLLKEPNMGKRGYKSGQTEQLSSVANSGHEKTMEAIESVANKLVIIGDELSQSYQELSSSGTNVVEVKPCVRLMENLNAPESLSPSAGPDSNFIIQVNLKKGKVSFGFDVIGGQEYGTQVTISKIDRRGPADLDGNLQVGDEIHYVNGVKVIGAKGGHVIALVKNAELFGEVNLGICKNFARSEHAVWVTTSNTMPQQSDLASMKPPYPLSEDLNKHHRSPAQRNSGAEEASDGFEEFTARKQNRKGTKGKSVVVFRSGDVALKGSMVLMPNTIELAQIKKSQRGQFKTGVQISSKMTAPEIETKLKMIFPILKHERFYCASYSKKEGSMLLFHGVPSVWDGKSIKKRVQGNSALYILIEVTGTSEIKSQVMQYSMLGAPQMNTATAPAPGEATLQSQNMPEIRPQDLDILDTFLHSESCKDVLQELQNCNEMEAMDTSQPMKTEDMPLNTLVPFGDEVRPEMREIKSIVDMIVPDSSPLQGGMVFVLIMSESLPPNMDSAVAFFESVPVQVTKHRTTLIGIVPPSDEPGIVTVKVQSRDGIFLGNILFEYVDADKTYLKRLVTDPKLLQKFYMQMAEEQGKKTRESEKQPNLQPPYIVTTAGSSQAFHILATLVFAAAKYDALEPIKIILDSSNGSAVFHAYKDRAKLPESVARDHGNHDIVDYLEEATCRFYEEIKCGKECNQTVDWLELLNAAGEGQTRLNLDAEERETHRLETGRIKDSGYSADVESSTSSSSDPEGSDSERHTSTSSYEDIDYIETGVVDVGNATQHEKNYPADTNTDDTPSSFTLQEVTNLPVIEFKTRFAEDSTVVTSAGKESDIITPSTEEENTVISLAANQSGRSPSPENESGATQTVTKERDITPLVATERNVTPSAERGSDFTPSTGCDSGGNTAVPIAESTSDAKHANSKKNVSLQLAKIESVATPTKLEGVDIPQSAERDSEATPTNSKENTVPPLAEGKSDAMHANSKENTVLQSAKCKRDATPVKSKKPDGPQLAEQESDVASLLKRETGLTPSAAVNNDVMPVAAIVRIITHTASGESNITPSAEDQSDIMPSAEDESNITSSAKDDSDITPSPERERSVISSAAEENNIMSSSHKKTAFILSAPNEVDLEPLAAKARDFKPSNAKGTVESDTFIEVEKHPEEGNKNSERRLSFLSEWSKKLLEEMEEQRSKFTLSIEYEKKREEEMEKHRKYEKKLEEEMEEHRSKFALSIEYIKKLEEEMEERRSKFALSIEKLEEENEEFRRRLALFIDCVRGLNSMTRSNIDDPRKFGNEEFAHMPRSHPKQEVKEKEKEPQWPGRKRSSKRVYYKRALEIRLKKLGPDHVNVADSYNNLGSLHSDLGETDQAKDYYKRALEIRLKKLGPDHVDVAASYKKLGRGSTDPAAFGPSKPNEGQYAPRQFEQVRAPLTYKRTASFPQLILVHATVSSSGKNVKSSNRKRYIFGRYNLLKEPTMGKRGYKSGQTEQFSSTANSDHEKTMEAIESVANKLVIIGDELSQSYQELSRWGTNVAEVKPCVRLGSWLSRVIFILKVSV</sequence>
<evidence type="ECO:0000313" key="7">
    <source>
        <dbReference type="EMBL" id="PFX17246.1"/>
    </source>
</evidence>
<dbReference type="OrthoDB" id="5971885at2759"/>
<evidence type="ECO:0000313" key="8">
    <source>
        <dbReference type="Proteomes" id="UP000225706"/>
    </source>
</evidence>
<feature type="compositionally biased region" description="Low complexity" evidence="5">
    <location>
        <begin position="751"/>
        <end position="764"/>
    </location>
</feature>
<name>A0A2B4RJ88_STYPI</name>
<feature type="compositionally biased region" description="Basic and acidic residues" evidence="5">
    <location>
        <begin position="1167"/>
        <end position="1179"/>
    </location>
</feature>
<dbReference type="SMART" id="SM00228">
    <property type="entry name" value="PDZ"/>
    <property type="match status" value="1"/>
</dbReference>
<feature type="region of interest" description="Disordered" evidence="5">
    <location>
        <begin position="1152"/>
        <end position="1179"/>
    </location>
</feature>
<dbReference type="InterPro" id="IPR011990">
    <property type="entry name" value="TPR-like_helical_dom_sf"/>
</dbReference>
<dbReference type="CDD" id="cd00102">
    <property type="entry name" value="IPT"/>
    <property type="match status" value="1"/>
</dbReference>
<evidence type="ECO:0000256" key="3">
    <source>
        <dbReference type="PROSITE-ProRule" id="PRU00339"/>
    </source>
</evidence>
<accession>A0A2B4RJ88</accession>
<feature type="compositionally biased region" description="Polar residues" evidence="5">
    <location>
        <begin position="40"/>
        <end position="50"/>
    </location>
</feature>
<evidence type="ECO:0000256" key="1">
    <source>
        <dbReference type="ARBA" id="ARBA00022737"/>
    </source>
</evidence>
<keyword evidence="4" id="KW-0175">Coiled coil</keyword>
<dbReference type="PANTHER" id="PTHR45641:SF19">
    <property type="entry name" value="NEPHROCYSTIN-3"/>
    <property type="match status" value="1"/>
</dbReference>
<evidence type="ECO:0000256" key="5">
    <source>
        <dbReference type="SAM" id="MobiDB-lite"/>
    </source>
</evidence>
<dbReference type="Gene3D" id="2.30.42.10">
    <property type="match status" value="1"/>
</dbReference>
<keyword evidence="1" id="KW-0677">Repeat</keyword>
<feature type="compositionally biased region" description="Basic and acidic residues" evidence="5">
    <location>
        <begin position="1296"/>
        <end position="1326"/>
    </location>
</feature>
<feature type="coiled-coil region" evidence="4">
    <location>
        <begin position="1207"/>
        <end position="1284"/>
    </location>
</feature>
<evidence type="ECO:0000256" key="2">
    <source>
        <dbReference type="ARBA" id="ARBA00022803"/>
    </source>
</evidence>
<feature type="region of interest" description="Disordered" evidence="5">
    <location>
        <begin position="728"/>
        <end position="781"/>
    </location>
</feature>
<dbReference type="PANTHER" id="PTHR45641">
    <property type="entry name" value="TETRATRICOPEPTIDE REPEAT PROTEIN (AFU_ORTHOLOGUE AFUA_6G03870)"/>
    <property type="match status" value="1"/>
</dbReference>
<dbReference type="InterPro" id="IPR019734">
    <property type="entry name" value="TPR_rpt"/>
</dbReference>
<dbReference type="GO" id="GO:0016301">
    <property type="term" value="F:kinase activity"/>
    <property type="evidence" value="ECO:0007669"/>
    <property type="project" value="UniProtKB-KW"/>
</dbReference>
<dbReference type="PROSITE" id="PS50293">
    <property type="entry name" value="TPR_REGION"/>
    <property type="match status" value="1"/>
</dbReference>
<feature type="compositionally biased region" description="Basic and acidic residues" evidence="5">
    <location>
        <begin position="1007"/>
        <end position="1020"/>
    </location>
</feature>
<feature type="repeat" description="TPR" evidence="3">
    <location>
        <begin position="1359"/>
        <end position="1392"/>
    </location>
</feature>
<reference evidence="8" key="1">
    <citation type="journal article" date="2017" name="bioRxiv">
        <title>Comparative analysis of the genomes of Stylophora pistillata and Acropora digitifera provides evidence for extensive differences between species of corals.</title>
        <authorList>
            <person name="Voolstra C.R."/>
            <person name="Li Y."/>
            <person name="Liew Y.J."/>
            <person name="Baumgarten S."/>
            <person name="Zoccola D."/>
            <person name="Flot J.-F."/>
            <person name="Tambutte S."/>
            <person name="Allemand D."/>
            <person name="Aranda M."/>
        </authorList>
    </citation>
    <scope>NUCLEOTIDE SEQUENCE [LARGE SCALE GENOMIC DNA]</scope>
</reference>
<feature type="region of interest" description="Disordered" evidence="5">
    <location>
        <begin position="863"/>
        <end position="937"/>
    </location>
</feature>
<comment type="caution">
    <text evidence="7">The sequence shown here is derived from an EMBL/GenBank/DDBJ whole genome shotgun (WGS) entry which is preliminary data.</text>
</comment>